<evidence type="ECO:0000256" key="3">
    <source>
        <dbReference type="ARBA" id="ARBA00022833"/>
    </source>
</evidence>
<keyword evidence="1" id="KW-0479">Metal-binding</keyword>
<dbReference type="InterPro" id="IPR050219">
    <property type="entry name" value="DnaG_primase"/>
</dbReference>
<organism evidence="5 6">
    <name type="scientific">Intestinimonas butyriciproducens</name>
    <dbReference type="NCBI Taxonomy" id="1297617"/>
    <lineage>
        <taxon>Bacteria</taxon>
        <taxon>Bacillati</taxon>
        <taxon>Bacillota</taxon>
        <taxon>Clostridia</taxon>
        <taxon>Eubacteriales</taxon>
        <taxon>Intestinimonas</taxon>
    </lineage>
</organism>
<evidence type="ECO:0000256" key="2">
    <source>
        <dbReference type="ARBA" id="ARBA00022771"/>
    </source>
</evidence>
<protein>
    <submittedName>
        <fullName evidence="5">CHC2-type zinc finger protein</fullName>
    </submittedName>
</protein>
<evidence type="ECO:0000259" key="4">
    <source>
        <dbReference type="SMART" id="SM00400"/>
    </source>
</evidence>
<accession>A0A2U1BEF8</accession>
<comment type="caution">
    <text evidence="5">The sequence shown here is derived from an EMBL/GenBank/DDBJ whole genome shotgun (WGS) entry which is preliminary data.</text>
</comment>
<keyword evidence="2" id="KW-0863">Zinc-finger</keyword>
<dbReference type="Gene3D" id="3.90.580.10">
    <property type="entry name" value="Zinc finger, CHC2-type domain"/>
    <property type="match status" value="1"/>
</dbReference>
<dbReference type="GO" id="GO:0008270">
    <property type="term" value="F:zinc ion binding"/>
    <property type="evidence" value="ECO:0007669"/>
    <property type="project" value="UniProtKB-KW"/>
</dbReference>
<evidence type="ECO:0000313" key="6">
    <source>
        <dbReference type="Proteomes" id="UP000245778"/>
    </source>
</evidence>
<evidence type="ECO:0000313" key="5">
    <source>
        <dbReference type="EMBL" id="PVY47042.1"/>
    </source>
</evidence>
<dbReference type="InterPro" id="IPR036977">
    <property type="entry name" value="DNA_primase_Znf_CHC2"/>
</dbReference>
<dbReference type="InterPro" id="IPR002694">
    <property type="entry name" value="Znf_CHC2"/>
</dbReference>
<dbReference type="Proteomes" id="UP000245778">
    <property type="component" value="Unassembled WGS sequence"/>
</dbReference>
<dbReference type="GO" id="GO:0006269">
    <property type="term" value="P:DNA replication, synthesis of primer"/>
    <property type="evidence" value="ECO:0007669"/>
    <property type="project" value="TreeGrafter"/>
</dbReference>
<dbReference type="AlphaFoldDB" id="A0A2U1BEF8"/>
<dbReference type="PANTHER" id="PTHR30313:SF2">
    <property type="entry name" value="DNA PRIMASE"/>
    <property type="match status" value="1"/>
</dbReference>
<keyword evidence="3" id="KW-0862">Zinc</keyword>
<name>A0A2U1BEF8_9FIRM</name>
<reference evidence="5 6" key="1">
    <citation type="submission" date="2018-04" db="EMBL/GenBank/DDBJ databases">
        <title>Genomic Encyclopedia of Type Strains, Phase IV (KMG-IV): sequencing the most valuable type-strain genomes for metagenomic binning, comparative biology and taxonomic classification.</title>
        <authorList>
            <person name="Goeker M."/>
        </authorList>
    </citation>
    <scope>NUCLEOTIDE SEQUENCE [LARGE SCALE GENOMIC DNA]</scope>
    <source>
        <strain evidence="5 6">DSM 26588</strain>
    </source>
</reference>
<dbReference type="GO" id="GO:0003677">
    <property type="term" value="F:DNA binding"/>
    <property type="evidence" value="ECO:0007669"/>
    <property type="project" value="InterPro"/>
</dbReference>
<dbReference type="EMBL" id="QEKK01000011">
    <property type="protein sequence ID" value="PVY47042.1"/>
    <property type="molecule type" value="Genomic_DNA"/>
</dbReference>
<dbReference type="PANTHER" id="PTHR30313">
    <property type="entry name" value="DNA PRIMASE"/>
    <property type="match status" value="1"/>
</dbReference>
<dbReference type="SMART" id="SM00400">
    <property type="entry name" value="ZnF_CHCC"/>
    <property type="match status" value="1"/>
</dbReference>
<proteinExistence type="predicted"/>
<dbReference type="Pfam" id="PF01807">
    <property type="entry name" value="Zn_ribbon_DnaG"/>
    <property type="match status" value="1"/>
</dbReference>
<dbReference type="GO" id="GO:0005737">
    <property type="term" value="C:cytoplasm"/>
    <property type="evidence" value="ECO:0007669"/>
    <property type="project" value="TreeGrafter"/>
</dbReference>
<dbReference type="SUPFAM" id="SSF57783">
    <property type="entry name" value="Zinc beta-ribbon"/>
    <property type="match status" value="1"/>
</dbReference>
<evidence type="ECO:0000256" key="1">
    <source>
        <dbReference type="ARBA" id="ARBA00022723"/>
    </source>
</evidence>
<sequence>MNFRSDGIAARIKESLTAEQVARRYGYEPNRSGFMNCPFHAGDRTASLKLYPGTGGWHCFGCGRGGSVIDFAMELFGVSFGQAVLRLNDDFSLGLTNHRPTHAQASQAARERMDEARRLKEYRREYESRTVLYRALWVSKQMGPDAPLYPVACRELDRLDYWFDEHPWR</sequence>
<feature type="domain" description="Zinc finger CHC2-type" evidence="4">
    <location>
        <begin position="37"/>
        <end position="88"/>
    </location>
</feature>
<gene>
    <name evidence="5" type="ORF">C7373_11145</name>
</gene>
<dbReference type="GO" id="GO:0003899">
    <property type="term" value="F:DNA-directed RNA polymerase activity"/>
    <property type="evidence" value="ECO:0007669"/>
    <property type="project" value="InterPro"/>
</dbReference>
<dbReference type="RefSeq" id="WP_165366598.1">
    <property type="nucleotide sequence ID" value="NZ_JANKAR010000002.1"/>
</dbReference>